<dbReference type="RefSeq" id="WP_225437630.1">
    <property type="nucleotide sequence ID" value="NC_021721.1"/>
</dbReference>
<accession>A0AAP4JL01</accession>
<comment type="caution">
    <text evidence="1">The sequence shown here is derived from an EMBL/GenBank/DDBJ whole genome shotgun (WGS) entry which is preliminary data.</text>
</comment>
<evidence type="ECO:0000313" key="1">
    <source>
        <dbReference type="EMBL" id="MDM7455415.1"/>
    </source>
</evidence>
<dbReference type="AlphaFoldDB" id="A0AAP4JL01"/>
<proteinExistence type="predicted"/>
<name>A0AAP4JL01_LACPA</name>
<protein>
    <submittedName>
        <fullName evidence="1">Uncharacterized protein</fullName>
    </submittedName>
</protein>
<sequence length="23" mass="2781">MESLKRSCFGFKNQQNFFKKITV</sequence>
<reference evidence="1" key="1">
    <citation type="submission" date="2023-06" db="EMBL/GenBank/DDBJ databases">
        <title>Draft Genome Sequences of lactic acid bacteria strains isolated from fermented milk products.</title>
        <authorList>
            <person name="Elcheninov A.G."/>
            <person name="Klyukina A."/>
            <person name="Zayulina K.S."/>
            <person name="Gavirova L.A."/>
            <person name="Shcherbakova P.A."/>
            <person name="Shestakov A.I."/>
            <person name="Kublanov I.V."/>
            <person name="Kochetkova T.V."/>
        </authorList>
    </citation>
    <scope>NUCLEOTIDE SEQUENCE</scope>
    <source>
        <strain evidence="1">TOM.1374</strain>
    </source>
</reference>
<evidence type="ECO:0000313" key="2">
    <source>
        <dbReference type="Proteomes" id="UP001231451"/>
    </source>
</evidence>
<dbReference type="EMBL" id="JAUCBG010000030">
    <property type="protein sequence ID" value="MDM7455415.1"/>
    <property type="molecule type" value="Genomic_DNA"/>
</dbReference>
<organism evidence="1 2">
    <name type="scientific">Lacticaseibacillus paracasei</name>
    <name type="common">Lactobacillus paracasei</name>
    <dbReference type="NCBI Taxonomy" id="1597"/>
    <lineage>
        <taxon>Bacteria</taxon>
        <taxon>Bacillati</taxon>
        <taxon>Bacillota</taxon>
        <taxon>Bacilli</taxon>
        <taxon>Lactobacillales</taxon>
        <taxon>Lactobacillaceae</taxon>
        <taxon>Lacticaseibacillus</taxon>
    </lineage>
</organism>
<dbReference type="Proteomes" id="UP001231451">
    <property type="component" value="Unassembled WGS sequence"/>
</dbReference>
<gene>
    <name evidence="1" type="ORF">QUF16_13770</name>
</gene>